<evidence type="ECO:0000256" key="1">
    <source>
        <dbReference type="SAM" id="MobiDB-lite"/>
    </source>
</evidence>
<dbReference type="HOGENOM" id="CLU_1564566_0_0_1"/>
<evidence type="ECO:0000313" key="3">
    <source>
        <dbReference type="EnsemblMetazoa" id="HelroP161071"/>
    </source>
</evidence>
<dbReference type="EMBL" id="AMQM01000744">
    <property type="status" value="NOT_ANNOTATED_CDS"/>
    <property type="molecule type" value="Genomic_DNA"/>
</dbReference>
<reference evidence="2 4" key="2">
    <citation type="journal article" date="2013" name="Nature">
        <title>Insights into bilaterian evolution from three spiralian genomes.</title>
        <authorList>
            <person name="Simakov O."/>
            <person name="Marletaz F."/>
            <person name="Cho S.J."/>
            <person name="Edsinger-Gonzales E."/>
            <person name="Havlak P."/>
            <person name="Hellsten U."/>
            <person name="Kuo D.H."/>
            <person name="Larsson T."/>
            <person name="Lv J."/>
            <person name="Arendt D."/>
            <person name="Savage R."/>
            <person name="Osoegawa K."/>
            <person name="de Jong P."/>
            <person name="Grimwood J."/>
            <person name="Chapman J.A."/>
            <person name="Shapiro H."/>
            <person name="Aerts A."/>
            <person name="Otillar R.P."/>
            <person name="Terry A.Y."/>
            <person name="Boore J.L."/>
            <person name="Grigoriev I.V."/>
            <person name="Lindberg D.R."/>
            <person name="Seaver E.C."/>
            <person name="Weisblat D.A."/>
            <person name="Putnam N.H."/>
            <person name="Rokhsar D.S."/>
        </authorList>
    </citation>
    <scope>NUCLEOTIDE SEQUENCE</scope>
</reference>
<proteinExistence type="predicted"/>
<feature type="compositionally biased region" description="Low complexity" evidence="1">
    <location>
        <begin position="51"/>
        <end position="99"/>
    </location>
</feature>
<protein>
    <submittedName>
        <fullName evidence="2 3">Uncharacterized protein</fullName>
    </submittedName>
</protein>
<dbReference type="InParanoid" id="T1ER27"/>
<feature type="region of interest" description="Disordered" evidence="1">
    <location>
        <begin position="1"/>
        <end position="26"/>
    </location>
</feature>
<feature type="compositionally biased region" description="Basic and acidic residues" evidence="1">
    <location>
        <begin position="1"/>
        <end position="17"/>
    </location>
</feature>
<dbReference type="Proteomes" id="UP000015101">
    <property type="component" value="Unassembled WGS sequence"/>
</dbReference>
<reference evidence="3" key="3">
    <citation type="submission" date="2015-06" db="UniProtKB">
        <authorList>
            <consortium name="EnsemblMetazoa"/>
        </authorList>
    </citation>
    <scope>IDENTIFICATION</scope>
</reference>
<dbReference type="AlphaFoldDB" id="T1ER27"/>
<evidence type="ECO:0000313" key="2">
    <source>
        <dbReference type="EMBL" id="ESO01882.1"/>
    </source>
</evidence>
<dbReference type="EMBL" id="KB096742">
    <property type="protein sequence ID" value="ESO01882.1"/>
    <property type="molecule type" value="Genomic_DNA"/>
</dbReference>
<organism evidence="3 4">
    <name type="scientific">Helobdella robusta</name>
    <name type="common">Californian leech</name>
    <dbReference type="NCBI Taxonomy" id="6412"/>
    <lineage>
        <taxon>Eukaryota</taxon>
        <taxon>Metazoa</taxon>
        <taxon>Spiralia</taxon>
        <taxon>Lophotrochozoa</taxon>
        <taxon>Annelida</taxon>
        <taxon>Clitellata</taxon>
        <taxon>Hirudinea</taxon>
        <taxon>Rhynchobdellida</taxon>
        <taxon>Glossiphoniidae</taxon>
        <taxon>Helobdella</taxon>
    </lineage>
</organism>
<dbReference type="CTD" id="20199027"/>
<feature type="region of interest" description="Disordered" evidence="1">
    <location>
        <begin position="48"/>
        <end position="146"/>
    </location>
</feature>
<dbReference type="EnsemblMetazoa" id="HelroT161071">
    <property type="protein sequence ID" value="HelroP161071"/>
    <property type="gene ID" value="HelroG161071"/>
</dbReference>
<feature type="compositionally biased region" description="Low complexity" evidence="1">
    <location>
        <begin position="109"/>
        <end position="122"/>
    </location>
</feature>
<name>T1ER27_HELRO</name>
<accession>T1ER27</accession>
<dbReference type="GeneID" id="20199027"/>
<feature type="compositionally biased region" description="Polar residues" evidence="1">
    <location>
        <begin position="129"/>
        <end position="139"/>
    </location>
</feature>
<evidence type="ECO:0000313" key="4">
    <source>
        <dbReference type="Proteomes" id="UP000015101"/>
    </source>
</evidence>
<dbReference type="KEGG" id="hro:HELRODRAFT_161071"/>
<keyword evidence="4" id="KW-1185">Reference proteome</keyword>
<reference evidence="4" key="1">
    <citation type="submission" date="2012-12" db="EMBL/GenBank/DDBJ databases">
        <authorList>
            <person name="Hellsten U."/>
            <person name="Grimwood J."/>
            <person name="Chapman J.A."/>
            <person name="Shapiro H."/>
            <person name="Aerts A."/>
            <person name="Otillar R.P."/>
            <person name="Terry A.Y."/>
            <person name="Boore J.L."/>
            <person name="Simakov O."/>
            <person name="Marletaz F."/>
            <person name="Cho S.-J."/>
            <person name="Edsinger-Gonzales E."/>
            <person name="Havlak P."/>
            <person name="Kuo D.-H."/>
            <person name="Larsson T."/>
            <person name="Lv J."/>
            <person name="Arendt D."/>
            <person name="Savage R."/>
            <person name="Osoegawa K."/>
            <person name="de Jong P."/>
            <person name="Lindberg D.R."/>
            <person name="Seaver E.C."/>
            <person name="Weisblat D.A."/>
            <person name="Putnam N.H."/>
            <person name="Grigoriev I.V."/>
            <person name="Rokhsar D.S."/>
        </authorList>
    </citation>
    <scope>NUCLEOTIDE SEQUENCE</scope>
</reference>
<gene>
    <name evidence="3" type="primary">20199027</name>
    <name evidence="2" type="ORF">HELRODRAFT_161071</name>
</gene>
<sequence>MEPTHHTYEPCNDEHHVGRISGRTSASQRFRMNSGFISRLSIRKKEGYHHSNYNNSGNNSSSNNNSVINLNNSNNDSENNTSNKLDLTSSTASSKLTTSPFRTSRKVQPRLQQQKQQQPQQQHSLIRKTYSSTADSSSGRHPPISRSTKLKRLFNFFLNGENLIKPPLTCI</sequence>
<dbReference type="RefSeq" id="XP_009019290.1">
    <property type="nucleotide sequence ID" value="XM_009021042.1"/>
</dbReference>